<keyword evidence="4" id="KW-0456">Lyase</keyword>
<dbReference type="CDD" id="cd12144">
    <property type="entry name" value="SDH_N_domain"/>
    <property type="match status" value="1"/>
</dbReference>
<evidence type="ECO:0000256" key="3">
    <source>
        <dbReference type="ARBA" id="ARBA00023027"/>
    </source>
</evidence>
<evidence type="ECO:0000313" key="9">
    <source>
        <dbReference type="EMBL" id="OGL52794.1"/>
    </source>
</evidence>
<name>A0A1F7SHT7_9BACT</name>
<dbReference type="EC" id="4.3.1.12" evidence="5"/>
<dbReference type="Pfam" id="PF04455">
    <property type="entry name" value="Saccharop_dh_N"/>
    <property type="match status" value="1"/>
</dbReference>
<evidence type="ECO:0000259" key="6">
    <source>
        <dbReference type="Pfam" id="PF04455"/>
    </source>
</evidence>
<evidence type="ECO:0000313" key="10">
    <source>
        <dbReference type="Proteomes" id="UP000178082"/>
    </source>
</evidence>
<dbReference type="InterPro" id="IPR007545">
    <property type="entry name" value="LOR/SDH_bifunc_enz_cons_dom"/>
</dbReference>
<protein>
    <recommendedName>
        <fullName evidence="5">ornithine cyclodeaminase</fullName>
        <ecNumber evidence="5">4.3.1.12</ecNumber>
    </recommendedName>
</protein>
<comment type="caution">
    <text evidence="9">The sequence shown here is derived from an EMBL/GenBank/DDBJ whole genome shotgun (WGS) entry which is preliminary data.</text>
</comment>
<evidence type="ECO:0000259" key="7">
    <source>
        <dbReference type="Pfam" id="PF21570"/>
    </source>
</evidence>
<feature type="domain" description="Arginine dihydrolase ArgZ/ArgE-like C-terminal first subdomain" evidence="8">
    <location>
        <begin position="106"/>
        <end position="187"/>
    </location>
</feature>
<dbReference type="Gene3D" id="3.30.70.2690">
    <property type="entry name" value="LOR/SDH bifunctional enzyme, conserved domain"/>
    <property type="match status" value="1"/>
</dbReference>
<dbReference type="Proteomes" id="UP000178082">
    <property type="component" value="Unassembled WGS sequence"/>
</dbReference>
<sequence length="408" mass="45294">MKKFSELIEIKGHIIDSLTLPKIFDEILDHGGNYESEEIKIGRTKKDPSYARIKVTAPSKPIIENIMSRILKLGAAPVRQTEVKLKETENDGIFPDNFHITTNLPAEIYIKGKWLQVENICMDSGIAVTNDFKKAYCIKMNEVKRGDKIVLGHDGVRVDPGKRIKHKGVFEFMGSSISPEKSKWLIIKNIAENMKEIKSKRKGKILFVCGPAIIHTGARKYLEILINEGFIDILFSGNGFATHDIEASLFGTSLGVSLKEGVQTKRGHEHHLRTINTIRKAGGIKKAVEKGILREGILYSCIKNGVDFVLAGSIRDDGPLPEVITDTNEAQALMRNKIKDVSLSIMIASMLHSIAIGNILPSSVTTVCVDINPEMVTKLADRGSFQAIGLVTDAELFLRELTNYLFQI</sequence>
<keyword evidence="3" id="KW-0520">NAD</keyword>
<gene>
    <name evidence="9" type="ORF">A3G31_00135</name>
</gene>
<evidence type="ECO:0000256" key="5">
    <source>
        <dbReference type="ARBA" id="ARBA00066346"/>
    </source>
</evidence>
<dbReference type="EMBL" id="MGDI01000029">
    <property type="protein sequence ID" value="OGL52794.1"/>
    <property type="molecule type" value="Genomic_DNA"/>
</dbReference>
<keyword evidence="2" id="KW-0547">Nucleotide-binding</keyword>
<evidence type="ECO:0000256" key="4">
    <source>
        <dbReference type="ARBA" id="ARBA00023239"/>
    </source>
</evidence>
<dbReference type="InterPro" id="IPR048964">
    <property type="entry name" value="ArgZ/ArgE-like_C_1st"/>
</dbReference>
<dbReference type="AlphaFoldDB" id="A0A1F7SHT7"/>
<dbReference type="Gene3D" id="3.40.50.10690">
    <property type="entry name" value="putative lor/sdh protein like domains"/>
    <property type="match status" value="1"/>
</dbReference>
<feature type="domain" description="Arginine dihydrolase ArgZ/ArgE-like C-terminal second subdomain" evidence="7">
    <location>
        <begin position="188"/>
        <end position="401"/>
    </location>
</feature>
<dbReference type="InterPro" id="IPR043009">
    <property type="entry name" value="LOR/SDH_bifunc_enz_cons_dom_sf"/>
</dbReference>
<dbReference type="Pfam" id="PF21571">
    <property type="entry name" value="ArgZ-like_C_1st"/>
    <property type="match status" value="1"/>
</dbReference>
<dbReference type="GO" id="GO:0008473">
    <property type="term" value="F:ornithine cyclodeaminase activity"/>
    <property type="evidence" value="ECO:0007669"/>
    <property type="project" value="UniProtKB-EC"/>
</dbReference>
<dbReference type="InterPro" id="IPR005239">
    <property type="entry name" value="ArgZ/ArgE-like"/>
</dbReference>
<feature type="domain" description="LOR/SDH bifunctional enzyme conserved" evidence="6">
    <location>
        <begin position="6"/>
        <end position="103"/>
    </location>
</feature>
<dbReference type="NCBIfam" id="TIGR00300">
    <property type="entry name" value="TIGR00300 family protein"/>
    <property type="match status" value="1"/>
</dbReference>
<evidence type="ECO:0000259" key="8">
    <source>
        <dbReference type="Pfam" id="PF21571"/>
    </source>
</evidence>
<reference evidence="9 10" key="1">
    <citation type="journal article" date="2016" name="Nat. Commun.">
        <title>Thousands of microbial genomes shed light on interconnected biogeochemical processes in an aquifer system.</title>
        <authorList>
            <person name="Anantharaman K."/>
            <person name="Brown C.T."/>
            <person name="Hug L.A."/>
            <person name="Sharon I."/>
            <person name="Castelle C.J."/>
            <person name="Probst A.J."/>
            <person name="Thomas B.C."/>
            <person name="Singh A."/>
            <person name="Wilkins M.J."/>
            <person name="Karaoz U."/>
            <person name="Brodie E.L."/>
            <person name="Williams K.H."/>
            <person name="Hubbard S.S."/>
            <person name="Banfield J.F."/>
        </authorList>
    </citation>
    <scope>NUCLEOTIDE SEQUENCE [LARGE SCALE GENOMIC DNA]</scope>
</reference>
<evidence type="ECO:0000256" key="1">
    <source>
        <dbReference type="ARBA" id="ARBA00001911"/>
    </source>
</evidence>
<proteinExistence type="predicted"/>
<dbReference type="InterPro" id="IPR048963">
    <property type="entry name" value="ArgZ/ArgE-like_C_2nd"/>
</dbReference>
<evidence type="ECO:0000256" key="2">
    <source>
        <dbReference type="ARBA" id="ARBA00022741"/>
    </source>
</evidence>
<dbReference type="Pfam" id="PF21570">
    <property type="entry name" value="ArgZ-like_C_2nd"/>
    <property type="match status" value="1"/>
</dbReference>
<dbReference type="GO" id="GO:0000166">
    <property type="term" value="F:nucleotide binding"/>
    <property type="evidence" value="ECO:0007669"/>
    <property type="project" value="UniProtKB-KW"/>
</dbReference>
<accession>A0A1F7SHT7</accession>
<comment type="cofactor">
    <cofactor evidence="1">
        <name>NAD(+)</name>
        <dbReference type="ChEBI" id="CHEBI:57540"/>
    </cofactor>
</comment>
<organism evidence="9 10">
    <name type="scientific">Candidatus Schekmanbacteria bacterium RIFCSPLOWO2_12_FULL_38_15</name>
    <dbReference type="NCBI Taxonomy" id="1817883"/>
    <lineage>
        <taxon>Bacteria</taxon>
        <taxon>Candidatus Schekmaniibacteriota</taxon>
    </lineage>
</organism>